<proteinExistence type="predicted"/>
<evidence type="ECO:0000313" key="1">
    <source>
        <dbReference type="EMBL" id="MDR7100149.1"/>
    </source>
</evidence>
<dbReference type="RefSeq" id="WP_310054755.1">
    <property type="nucleotide sequence ID" value="NZ_JAVDVW010000002.1"/>
</dbReference>
<organism evidence="1 2">
    <name type="scientific">Agrilutibacter niabensis</name>
    <dbReference type="NCBI Taxonomy" id="380628"/>
    <lineage>
        <taxon>Bacteria</taxon>
        <taxon>Pseudomonadati</taxon>
        <taxon>Pseudomonadota</taxon>
        <taxon>Gammaproteobacteria</taxon>
        <taxon>Lysobacterales</taxon>
        <taxon>Lysobacteraceae</taxon>
        <taxon>Agrilutibacter</taxon>
    </lineage>
</organism>
<keyword evidence="2" id="KW-1185">Reference proteome</keyword>
<reference evidence="1 2" key="1">
    <citation type="submission" date="2023-07" db="EMBL/GenBank/DDBJ databases">
        <title>Sorghum-associated microbial communities from plants grown in Nebraska, USA.</title>
        <authorList>
            <person name="Schachtman D."/>
        </authorList>
    </citation>
    <scope>NUCLEOTIDE SEQUENCE [LARGE SCALE GENOMIC DNA]</scope>
    <source>
        <strain evidence="1 2">BE187</strain>
    </source>
</reference>
<dbReference type="Proteomes" id="UP001267878">
    <property type="component" value="Unassembled WGS sequence"/>
</dbReference>
<accession>A0ABU1VRN3</accession>
<comment type="caution">
    <text evidence="1">The sequence shown here is derived from an EMBL/GenBank/DDBJ whole genome shotgun (WGS) entry which is preliminary data.</text>
</comment>
<name>A0ABU1VRN3_9GAMM</name>
<evidence type="ECO:0000313" key="2">
    <source>
        <dbReference type="Proteomes" id="UP001267878"/>
    </source>
</evidence>
<gene>
    <name evidence="1" type="ORF">J2X04_002530</name>
</gene>
<protein>
    <submittedName>
        <fullName evidence="1">Uncharacterized protein</fullName>
    </submittedName>
</protein>
<sequence length="45" mass="4628">MRAAQCLSSPGVVTHAMTAALEAAGKPYEDHFAADAPRGLLLTTS</sequence>
<dbReference type="EMBL" id="JAVDVW010000002">
    <property type="protein sequence ID" value="MDR7100149.1"/>
    <property type="molecule type" value="Genomic_DNA"/>
</dbReference>